<dbReference type="Gene3D" id="3.90.1200.10">
    <property type="match status" value="1"/>
</dbReference>
<dbReference type="GO" id="GO:0004413">
    <property type="term" value="F:homoserine kinase activity"/>
    <property type="evidence" value="ECO:0007669"/>
    <property type="project" value="TreeGrafter"/>
</dbReference>
<dbReference type="InterPro" id="IPR011009">
    <property type="entry name" value="Kinase-like_dom_sf"/>
</dbReference>
<keyword evidence="4" id="KW-1185">Reference proteome</keyword>
<organism evidence="3 4">
    <name type="scientific">Ancylobacter tetraedralis</name>
    <dbReference type="NCBI Taxonomy" id="217068"/>
    <lineage>
        <taxon>Bacteria</taxon>
        <taxon>Pseudomonadati</taxon>
        <taxon>Pseudomonadota</taxon>
        <taxon>Alphaproteobacteria</taxon>
        <taxon>Hyphomicrobiales</taxon>
        <taxon>Xanthobacteraceae</taxon>
        <taxon>Ancylobacter</taxon>
    </lineage>
</organism>
<evidence type="ECO:0000313" key="3">
    <source>
        <dbReference type="EMBL" id="MBB3773752.1"/>
    </source>
</evidence>
<dbReference type="PANTHER" id="PTHR21064">
    <property type="entry name" value="AMINOGLYCOSIDE PHOSPHOTRANSFERASE DOMAIN-CONTAINING PROTEIN-RELATED"/>
    <property type="match status" value="1"/>
</dbReference>
<proteinExistence type="inferred from homology"/>
<dbReference type="Proteomes" id="UP000533469">
    <property type="component" value="Unassembled WGS sequence"/>
</dbReference>
<dbReference type="SUPFAM" id="SSF56112">
    <property type="entry name" value="Protein kinase-like (PK-like)"/>
    <property type="match status" value="1"/>
</dbReference>
<evidence type="ECO:0000256" key="1">
    <source>
        <dbReference type="ARBA" id="ARBA00038240"/>
    </source>
</evidence>
<comment type="similarity">
    <text evidence="1">Belongs to the pseudomonas-type ThrB family.</text>
</comment>
<comment type="caution">
    <text evidence="3">The sequence shown here is derived from an EMBL/GenBank/DDBJ whole genome shotgun (WGS) entry which is preliminary data.</text>
</comment>
<dbReference type="Pfam" id="PF01636">
    <property type="entry name" value="APH"/>
    <property type="match status" value="1"/>
</dbReference>
<keyword evidence="3" id="KW-0808">Transferase</keyword>
<evidence type="ECO:0000313" key="4">
    <source>
        <dbReference type="Proteomes" id="UP000533469"/>
    </source>
</evidence>
<name>A0A839ZGR4_9HYPH</name>
<gene>
    <name evidence="3" type="ORF">FHS55_004396</name>
</gene>
<feature type="domain" description="Aminoglycoside phosphotransferase" evidence="2">
    <location>
        <begin position="42"/>
        <end position="274"/>
    </location>
</feature>
<dbReference type="AlphaFoldDB" id="A0A839ZGR4"/>
<protein>
    <submittedName>
        <fullName evidence="3">Ser/Thr protein kinase RdoA (MazF antagonist)</fullName>
    </submittedName>
</protein>
<accession>A0A839ZGR4</accession>
<dbReference type="InterPro" id="IPR002575">
    <property type="entry name" value="Aminoglycoside_PTrfase"/>
</dbReference>
<dbReference type="InterPro" id="IPR050249">
    <property type="entry name" value="Pseudomonas-type_ThrB"/>
</dbReference>
<sequence length="337" mass="37865">MSDAGLEFTQDVLDGLIIHVRGLIPSYGFNADAEVALLNISENATFRIGSGHHQSILRVHRQNYHTFTEISSELAWMEDIRSSGIVEVPVALSDEHGTTIQTLPSHGGVPGRHAVMFSYLPGKAPSVEENLPHWFTVLGEVTARLHRHSMAWTPPKWFVRHVWDADAMHGARKLWGAWQSAIDLGNDGKAIIGLAVDKIRHELGEYGQSPDRFGLVHADLRLANLLIDGDRLKVIDFDDSGFSWHMYDFAAAVSFIEHLPNIPELRDAWLDGYSKKAPVTSQDRNIIPTMVMTRRILLMAWLASHREIPLSKEIGGLFTEQTVMLSELYLRDRYMTG</sequence>
<dbReference type="EMBL" id="JACICD010000014">
    <property type="protein sequence ID" value="MBB3773752.1"/>
    <property type="molecule type" value="Genomic_DNA"/>
</dbReference>
<keyword evidence="3" id="KW-0418">Kinase</keyword>
<dbReference type="GO" id="GO:0009088">
    <property type="term" value="P:threonine biosynthetic process"/>
    <property type="evidence" value="ECO:0007669"/>
    <property type="project" value="TreeGrafter"/>
</dbReference>
<reference evidence="3 4" key="1">
    <citation type="submission" date="2020-08" db="EMBL/GenBank/DDBJ databases">
        <title>Genomic Encyclopedia of Type Strains, Phase IV (KMG-IV): sequencing the most valuable type-strain genomes for metagenomic binning, comparative biology and taxonomic classification.</title>
        <authorList>
            <person name="Goeker M."/>
        </authorList>
    </citation>
    <scope>NUCLEOTIDE SEQUENCE [LARGE SCALE GENOMIC DNA]</scope>
    <source>
        <strain evidence="3 4">DSM 5895</strain>
    </source>
</reference>
<dbReference type="RefSeq" id="WP_183191963.1">
    <property type="nucleotide sequence ID" value="NZ_JACICD010000014.1"/>
</dbReference>
<evidence type="ECO:0000259" key="2">
    <source>
        <dbReference type="Pfam" id="PF01636"/>
    </source>
</evidence>
<dbReference type="PANTHER" id="PTHR21064:SF6">
    <property type="entry name" value="AMINOGLYCOSIDE PHOSPHOTRANSFERASE DOMAIN-CONTAINING PROTEIN"/>
    <property type="match status" value="1"/>
</dbReference>